<dbReference type="AlphaFoldDB" id="A3TY56"/>
<feature type="transmembrane region" description="Helical" evidence="10">
    <location>
        <begin position="137"/>
        <end position="161"/>
    </location>
</feature>
<gene>
    <name evidence="12" type="ORF">OB2597_13138</name>
</gene>
<feature type="transmembrane region" description="Helical" evidence="10">
    <location>
        <begin position="29"/>
        <end position="51"/>
    </location>
</feature>
<dbReference type="Proteomes" id="UP000004318">
    <property type="component" value="Unassembled WGS sequence"/>
</dbReference>
<dbReference type="InterPro" id="IPR000412">
    <property type="entry name" value="ABC_2_transport"/>
</dbReference>
<evidence type="ECO:0000256" key="4">
    <source>
        <dbReference type="ARBA" id="ARBA00022475"/>
    </source>
</evidence>
<reference evidence="12 13" key="1">
    <citation type="journal article" date="2010" name="J. Bacteriol.">
        <title>Genome sequences of Oceanicola granulosus HTCC2516(T) and Oceanicola batsensis HTCC2597(TDelta).</title>
        <authorList>
            <person name="Thrash J.C."/>
            <person name="Cho J.C."/>
            <person name="Vergin K.L."/>
            <person name="Giovannoni S.J."/>
        </authorList>
    </citation>
    <scope>NUCLEOTIDE SEQUENCE [LARGE SCALE GENOMIC DNA]</scope>
    <source>
        <strain evidence="13">ATCC BAA-863 / DSM 15984 / KCTC 12145 / HTCC2597</strain>
    </source>
</reference>
<keyword evidence="3" id="KW-0813">Transport</keyword>
<organism evidence="12 13">
    <name type="scientific">Pseudooceanicola batsensis (strain ATCC BAA-863 / DSM 15984 / KCTC 12145 / HTCC2597)</name>
    <name type="common">Oceanicola batsensis</name>
    <dbReference type="NCBI Taxonomy" id="252305"/>
    <lineage>
        <taxon>Bacteria</taxon>
        <taxon>Pseudomonadati</taxon>
        <taxon>Pseudomonadota</taxon>
        <taxon>Alphaproteobacteria</taxon>
        <taxon>Rhodobacterales</taxon>
        <taxon>Paracoccaceae</taxon>
        <taxon>Pseudooceanicola</taxon>
    </lineage>
</organism>
<evidence type="ECO:0000256" key="5">
    <source>
        <dbReference type="ARBA" id="ARBA00022597"/>
    </source>
</evidence>
<sequence length="255" mass="27590">MRRHTAPRAIAALVLREIATTYGRTPGGYLWAVLEPVAAVALLSVVFALAFDVPPLGRDFPLFYASGYLPFVFYGDLGQKVGVALRYSRPLMAYPAVSWIDAVLARFLLNALTHILVAALVLGTMILLAGAPPPDGLRVAAGMGLAAATGLGFGMLNAYLFERWPVWERAWAILNRPAFIVSGVLFLPDAVPPPFDDLVWLNPLAHSISLVRTGLYPGYAPGGLDPLYALFPPLIALVLGLLLLRRDARMLLCRT</sequence>
<keyword evidence="9 10" id="KW-0472">Membrane</keyword>
<dbReference type="Pfam" id="PF01061">
    <property type="entry name" value="ABC2_membrane"/>
    <property type="match status" value="1"/>
</dbReference>
<evidence type="ECO:0000313" key="12">
    <source>
        <dbReference type="EMBL" id="EAQ03090.1"/>
    </source>
</evidence>
<evidence type="ECO:0000256" key="9">
    <source>
        <dbReference type="ARBA" id="ARBA00023136"/>
    </source>
</evidence>
<comment type="subcellular location">
    <subcellularLocation>
        <location evidence="1">Cell membrane</location>
        <topology evidence="1">Multi-pass membrane protein</topology>
    </subcellularLocation>
</comment>
<feature type="domain" description="ABC-2 type transporter transmembrane" evidence="11">
    <location>
        <begin position="10"/>
        <end position="215"/>
    </location>
</feature>
<dbReference type="GO" id="GO:0043190">
    <property type="term" value="C:ATP-binding cassette (ABC) transporter complex"/>
    <property type="evidence" value="ECO:0007669"/>
    <property type="project" value="InterPro"/>
</dbReference>
<name>A3TY56_PSEBH</name>
<keyword evidence="4" id="KW-1003">Cell membrane</keyword>
<keyword evidence="5" id="KW-0762">Sugar transport</keyword>
<dbReference type="GO" id="GO:0015920">
    <property type="term" value="P:lipopolysaccharide transport"/>
    <property type="evidence" value="ECO:0007669"/>
    <property type="project" value="TreeGrafter"/>
</dbReference>
<evidence type="ECO:0000256" key="8">
    <source>
        <dbReference type="ARBA" id="ARBA00023047"/>
    </source>
</evidence>
<dbReference type="GO" id="GO:0015774">
    <property type="term" value="P:polysaccharide transport"/>
    <property type="evidence" value="ECO:0007669"/>
    <property type="project" value="UniProtKB-KW"/>
</dbReference>
<dbReference type="OrthoDB" id="8479094at2"/>
<dbReference type="PANTHER" id="PTHR30413:SF10">
    <property type="entry name" value="CAPSULE POLYSACCHARIDE EXPORT INNER-MEMBRANE PROTEIN CTRC"/>
    <property type="match status" value="1"/>
</dbReference>
<evidence type="ECO:0000256" key="2">
    <source>
        <dbReference type="ARBA" id="ARBA00007783"/>
    </source>
</evidence>
<protein>
    <submittedName>
        <fullName evidence="12">Putative cell surface polysaccharide export ABC-2 transporter permease protein, close relative to wzm1Y20833</fullName>
    </submittedName>
</protein>
<keyword evidence="7 10" id="KW-1133">Transmembrane helix</keyword>
<proteinExistence type="inferred from homology"/>
<feature type="transmembrane region" description="Helical" evidence="10">
    <location>
        <begin position="227"/>
        <end position="244"/>
    </location>
</feature>
<comment type="caution">
    <text evidence="12">The sequence shown here is derived from an EMBL/GenBank/DDBJ whole genome shotgun (WGS) entry which is preliminary data.</text>
</comment>
<evidence type="ECO:0000256" key="1">
    <source>
        <dbReference type="ARBA" id="ARBA00004651"/>
    </source>
</evidence>
<dbReference type="InterPro" id="IPR013525">
    <property type="entry name" value="ABC2_TM"/>
</dbReference>
<evidence type="ECO:0000256" key="7">
    <source>
        <dbReference type="ARBA" id="ARBA00022989"/>
    </source>
</evidence>
<dbReference type="EMBL" id="AAMO01000005">
    <property type="protein sequence ID" value="EAQ03090.1"/>
    <property type="molecule type" value="Genomic_DNA"/>
</dbReference>
<keyword evidence="8" id="KW-0625">Polysaccharide transport</keyword>
<feature type="transmembrane region" description="Helical" evidence="10">
    <location>
        <begin position="107"/>
        <end position="131"/>
    </location>
</feature>
<keyword evidence="13" id="KW-1185">Reference proteome</keyword>
<dbReference type="HOGENOM" id="CLU_060703_5_0_5"/>
<evidence type="ECO:0000256" key="3">
    <source>
        <dbReference type="ARBA" id="ARBA00022448"/>
    </source>
</evidence>
<accession>A3TY56</accession>
<keyword evidence="6 10" id="KW-0812">Transmembrane</keyword>
<dbReference type="RefSeq" id="WP_009806844.1">
    <property type="nucleotide sequence ID" value="NZ_CH724131.1"/>
</dbReference>
<dbReference type="PANTHER" id="PTHR30413">
    <property type="entry name" value="INNER MEMBRANE TRANSPORT PERMEASE"/>
    <property type="match status" value="1"/>
</dbReference>
<dbReference type="eggNOG" id="COG1682">
    <property type="taxonomic scope" value="Bacteria"/>
</dbReference>
<dbReference type="PRINTS" id="PR00164">
    <property type="entry name" value="ABC2TRNSPORT"/>
</dbReference>
<evidence type="ECO:0000256" key="10">
    <source>
        <dbReference type="SAM" id="Phobius"/>
    </source>
</evidence>
<evidence type="ECO:0000313" key="13">
    <source>
        <dbReference type="Proteomes" id="UP000004318"/>
    </source>
</evidence>
<evidence type="ECO:0000256" key="6">
    <source>
        <dbReference type="ARBA" id="ARBA00022692"/>
    </source>
</evidence>
<dbReference type="GO" id="GO:0140359">
    <property type="term" value="F:ABC-type transporter activity"/>
    <property type="evidence" value="ECO:0007669"/>
    <property type="project" value="InterPro"/>
</dbReference>
<comment type="similarity">
    <text evidence="2">Belongs to the ABC-2 integral membrane protein family.</text>
</comment>
<dbReference type="STRING" id="252305.OB2597_13138"/>
<evidence type="ECO:0000259" key="11">
    <source>
        <dbReference type="Pfam" id="PF01061"/>
    </source>
</evidence>
<feature type="transmembrane region" description="Helical" evidence="10">
    <location>
        <begin position="173"/>
        <end position="191"/>
    </location>
</feature>